<feature type="non-terminal residue" evidence="1">
    <location>
        <position position="1"/>
    </location>
</feature>
<gene>
    <name evidence="1" type="ORF">SERLADRAFT_457274</name>
</gene>
<dbReference type="AlphaFoldDB" id="F8NHW0"/>
<dbReference type="EMBL" id="GL945429">
    <property type="protein sequence ID" value="EGO29470.1"/>
    <property type="molecule type" value="Genomic_DNA"/>
</dbReference>
<protein>
    <submittedName>
        <fullName evidence="1">Uncharacterized protein</fullName>
    </submittedName>
</protein>
<proteinExistence type="predicted"/>
<organism>
    <name type="scientific">Serpula lacrymans var. lacrymans (strain S7.9)</name>
    <name type="common">Dry rot fungus</name>
    <dbReference type="NCBI Taxonomy" id="578457"/>
    <lineage>
        <taxon>Eukaryota</taxon>
        <taxon>Fungi</taxon>
        <taxon>Dikarya</taxon>
        <taxon>Basidiomycota</taxon>
        <taxon>Agaricomycotina</taxon>
        <taxon>Agaricomycetes</taxon>
        <taxon>Agaricomycetidae</taxon>
        <taxon>Boletales</taxon>
        <taxon>Coniophorineae</taxon>
        <taxon>Serpulaceae</taxon>
        <taxon>Serpula</taxon>
    </lineage>
</organism>
<name>F8NHW0_SERL9</name>
<dbReference type="KEGG" id="sla:SERLADRAFT_457274"/>
<accession>F8NHW0</accession>
<evidence type="ECO:0000313" key="1">
    <source>
        <dbReference type="EMBL" id="EGO29470.1"/>
    </source>
</evidence>
<dbReference type="GeneID" id="18817493"/>
<dbReference type="Proteomes" id="UP000008064">
    <property type="component" value="Unassembled WGS sequence"/>
</dbReference>
<sequence length="134" mass="15539">FAQVLSRLGHRENLWCFLFFGLFFLDFTLRVDSSALSLPNTLSTAHRPVLSRFSLSPVGLLFPRPSRTTWPRNHCFLHLHTSSRSTCTRSSHNRHVLTIYDSLRRSHYPKISFGISLSKRSRNRKLDRTSPPSQ</sequence>
<reference evidence="1" key="1">
    <citation type="submission" date="2011-04" db="EMBL/GenBank/DDBJ databases">
        <title>Evolution of plant cell wall degrading machinery underlies the functional diversity of forest fungi.</title>
        <authorList>
            <consortium name="US DOE Joint Genome Institute (JGI-PGF)"/>
            <person name="Eastwood D.C."/>
            <person name="Floudas D."/>
            <person name="Binder M."/>
            <person name="Majcherczyk A."/>
            <person name="Schneider P."/>
            <person name="Aerts A."/>
            <person name="Asiegbu F.O."/>
            <person name="Baker S.E."/>
            <person name="Barry K."/>
            <person name="Bendiksby M."/>
            <person name="Blumentritt M."/>
            <person name="Coutinho P.M."/>
            <person name="Cullen D."/>
            <person name="Cullen D."/>
            <person name="Gathman A."/>
            <person name="Goodell B."/>
            <person name="Henrissat B."/>
            <person name="Ihrmark K."/>
            <person name="Kauserud H."/>
            <person name="Kohler A."/>
            <person name="LaButti K."/>
            <person name="Lapidus A."/>
            <person name="Lavin J.L."/>
            <person name="Lee Y.-H."/>
            <person name="Lindquist E."/>
            <person name="Lilly W."/>
            <person name="Lucas S."/>
            <person name="Morin E."/>
            <person name="Murat C."/>
            <person name="Oguiza J.A."/>
            <person name="Park J."/>
            <person name="Pisabarro A.G."/>
            <person name="Riley R."/>
            <person name="Rosling A."/>
            <person name="Salamov A."/>
            <person name="Schmidt O."/>
            <person name="Schmutz J."/>
            <person name="Skrede I."/>
            <person name="Stenlid J."/>
            <person name="Wiebenga A."/>
            <person name="Xie X."/>
            <person name="Kues U."/>
            <person name="Hibbett D.S."/>
            <person name="Hoffmeister D."/>
            <person name="Hogberg N."/>
            <person name="Martin F."/>
            <person name="Grigoriev I.V."/>
            <person name="Watkinson S.C."/>
        </authorList>
    </citation>
    <scope>NUCLEOTIDE SEQUENCE</scope>
    <source>
        <strain evidence="1">S7.9</strain>
    </source>
</reference>
<dbReference type="RefSeq" id="XP_007313712.1">
    <property type="nucleotide sequence ID" value="XM_007313650.1"/>
</dbReference>
<dbReference type="HOGENOM" id="CLU_1901327_0_0_1"/>